<sequence length="77" mass="8492">MHFEYQRQVLESNADISSAAVDLDLVAARNRGGGVPCSGRNGLVFGPPSSAPLGSTDHQHQMRMLVLRERLRRALYN</sequence>
<organism evidence="2">
    <name type="scientific">Drosophila grimshawi</name>
    <name type="common">Hawaiian fruit fly</name>
    <name type="synonym">Idiomyia grimshawi</name>
    <dbReference type="NCBI Taxonomy" id="7222"/>
    <lineage>
        <taxon>Eukaryota</taxon>
        <taxon>Metazoa</taxon>
        <taxon>Ecdysozoa</taxon>
        <taxon>Arthropoda</taxon>
        <taxon>Hexapoda</taxon>
        <taxon>Insecta</taxon>
        <taxon>Pterygota</taxon>
        <taxon>Neoptera</taxon>
        <taxon>Endopterygota</taxon>
        <taxon>Diptera</taxon>
        <taxon>Brachycera</taxon>
        <taxon>Muscomorpha</taxon>
        <taxon>Ephydroidea</taxon>
        <taxon>Drosophilidae</taxon>
        <taxon>Drosophila</taxon>
        <taxon>Hawaiian Drosophila</taxon>
    </lineage>
</organism>
<name>B4JNM1_DROGR</name>
<dbReference type="InParanoid" id="B4JNM1"/>
<keyword evidence="2" id="KW-1185">Reference proteome</keyword>
<gene>
    <name evidence="1" type="primary">Dgri\GH24847</name>
    <name evidence="1" type="ORF">Dgri_GH24847</name>
</gene>
<dbReference type="HOGENOM" id="CLU_2742807_0_0_1"/>
<proteinExistence type="predicted"/>
<dbReference type="eggNOG" id="ENOG502TFDX">
    <property type="taxonomic scope" value="Eukaryota"/>
</dbReference>
<protein>
    <submittedName>
        <fullName evidence="1">GH24847</fullName>
    </submittedName>
</protein>
<evidence type="ECO:0000313" key="2">
    <source>
        <dbReference type="Proteomes" id="UP000001070"/>
    </source>
</evidence>
<reference evidence="1 2" key="1">
    <citation type="journal article" date="2007" name="Nature">
        <title>Evolution of genes and genomes on the Drosophila phylogeny.</title>
        <authorList>
            <consortium name="Drosophila 12 Genomes Consortium"/>
            <person name="Clark A.G."/>
            <person name="Eisen M.B."/>
            <person name="Smith D.R."/>
            <person name="Bergman C.M."/>
            <person name="Oliver B."/>
            <person name="Markow T.A."/>
            <person name="Kaufman T.C."/>
            <person name="Kellis M."/>
            <person name="Gelbart W."/>
            <person name="Iyer V.N."/>
            <person name="Pollard D.A."/>
            <person name="Sackton T.B."/>
            <person name="Larracuente A.M."/>
            <person name="Singh N.D."/>
            <person name="Abad J.P."/>
            <person name="Abt D.N."/>
            <person name="Adryan B."/>
            <person name="Aguade M."/>
            <person name="Akashi H."/>
            <person name="Anderson W.W."/>
            <person name="Aquadro C.F."/>
            <person name="Ardell D.H."/>
            <person name="Arguello R."/>
            <person name="Artieri C.G."/>
            <person name="Barbash D.A."/>
            <person name="Barker D."/>
            <person name="Barsanti P."/>
            <person name="Batterham P."/>
            <person name="Batzoglou S."/>
            <person name="Begun D."/>
            <person name="Bhutkar A."/>
            <person name="Blanco E."/>
            <person name="Bosak S.A."/>
            <person name="Bradley R.K."/>
            <person name="Brand A.D."/>
            <person name="Brent M.R."/>
            <person name="Brooks A.N."/>
            <person name="Brown R.H."/>
            <person name="Butlin R.K."/>
            <person name="Caggese C."/>
            <person name="Calvi B.R."/>
            <person name="Bernardo de Carvalho A."/>
            <person name="Caspi A."/>
            <person name="Castrezana S."/>
            <person name="Celniker S.E."/>
            <person name="Chang J.L."/>
            <person name="Chapple C."/>
            <person name="Chatterji S."/>
            <person name="Chinwalla A."/>
            <person name="Civetta A."/>
            <person name="Clifton S.W."/>
            <person name="Comeron J.M."/>
            <person name="Costello J.C."/>
            <person name="Coyne J.A."/>
            <person name="Daub J."/>
            <person name="David R.G."/>
            <person name="Delcher A.L."/>
            <person name="Delehaunty K."/>
            <person name="Do C.B."/>
            <person name="Ebling H."/>
            <person name="Edwards K."/>
            <person name="Eickbush T."/>
            <person name="Evans J.D."/>
            <person name="Filipski A."/>
            <person name="Findeiss S."/>
            <person name="Freyhult E."/>
            <person name="Fulton L."/>
            <person name="Fulton R."/>
            <person name="Garcia A.C."/>
            <person name="Gardiner A."/>
            <person name="Garfield D.A."/>
            <person name="Garvin B.E."/>
            <person name="Gibson G."/>
            <person name="Gilbert D."/>
            <person name="Gnerre S."/>
            <person name="Godfrey J."/>
            <person name="Good R."/>
            <person name="Gotea V."/>
            <person name="Gravely B."/>
            <person name="Greenberg A.J."/>
            <person name="Griffiths-Jones S."/>
            <person name="Gross S."/>
            <person name="Guigo R."/>
            <person name="Gustafson E.A."/>
            <person name="Haerty W."/>
            <person name="Hahn M.W."/>
            <person name="Halligan D.L."/>
            <person name="Halpern A.L."/>
            <person name="Halter G.M."/>
            <person name="Han M.V."/>
            <person name="Heger A."/>
            <person name="Hillier L."/>
            <person name="Hinrichs A.S."/>
            <person name="Holmes I."/>
            <person name="Hoskins R.A."/>
            <person name="Hubisz M.J."/>
            <person name="Hultmark D."/>
            <person name="Huntley M.A."/>
            <person name="Jaffe D.B."/>
            <person name="Jagadeeshan S."/>
            <person name="Jeck W.R."/>
            <person name="Johnson J."/>
            <person name="Jones C.D."/>
            <person name="Jordan W.C."/>
            <person name="Karpen G.H."/>
            <person name="Kataoka E."/>
            <person name="Keightley P.D."/>
            <person name="Kheradpour P."/>
            <person name="Kirkness E.F."/>
            <person name="Koerich L.B."/>
            <person name="Kristiansen K."/>
            <person name="Kudrna D."/>
            <person name="Kulathinal R.J."/>
            <person name="Kumar S."/>
            <person name="Kwok R."/>
            <person name="Lander E."/>
            <person name="Langley C.H."/>
            <person name="Lapoint R."/>
            <person name="Lazzaro B.P."/>
            <person name="Lee S.J."/>
            <person name="Levesque L."/>
            <person name="Li R."/>
            <person name="Lin C.F."/>
            <person name="Lin M.F."/>
            <person name="Lindblad-Toh K."/>
            <person name="Llopart A."/>
            <person name="Long M."/>
            <person name="Low L."/>
            <person name="Lozovsky E."/>
            <person name="Lu J."/>
            <person name="Luo M."/>
            <person name="Machado C.A."/>
            <person name="Makalowski W."/>
            <person name="Marzo M."/>
            <person name="Matsuda M."/>
            <person name="Matzkin L."/>
            <person name="McAllister B."/>
            <person name="McBride C.S."/>
            <person name="McKernan B."/>
            <person name="McKernan K."/>
            <person name="Mendez-Lago M."/>
            <person name="Minx P."/>
            <person name="Mollenhauer M.U."/>
            <person name="Montooth K."/>
            <person name="Mount S.M."/>
            <person name="Mu X."/>
            <person name="Myers E."/>
            <person name="Negre B."/>
            <person name="Newfeld S."/>
            <person name="Nielsen R."/>
            <person name="Noor M.A."/>
            <person name="O'Grady P."/>
            <person name="Pachter L."/>
            <person name="Papaceit M."/>
            <person name="Parisi M.J."/>
            <person name="Parisi M."/>
            <person name="Parts L."/>
            <person name="Pedersen J.S."/>
            <person name="Pesole G."/>
            <person name="Phillippy A.M."/>
            <person name="Ponting C.P."/>
            <person name="Pop M."/>
            <person name="Porcelli D."/>
            <person name="Powell J.R."/>
            <person name="Prohaska S."/>
            <person name="Pruitt K."/>
            <person name="Puig M."/>
            <person name="Quesneville H."/>
            <person name="Ram K.R."/>
            <person name="Rand D."/>
            <person name="Rasmussen M.D."/>
            <person name="Reed L.K."/>
            <person name="Reenan R."/>
            <person name="Reily A."/>
            <person name="Remington K.A."/>
            <person name="Rieger T.T."/>
            <person name="Ritchie M.G."/>
            <person name="Robin C."/>
            <person name="Rogers Y.H."/>
            <person name="Rohde C."/>
            <person name="Rozas J."/>
            <person name="Rubenfield M.J."/>
            <person name="Ruiz A."/>
            <person name="Russo S."/>
            <person name="Salzberg S.L."/>
            <person name="Sanchez-Gracia A."/>
            <person name="Saranga D.J."/>
            <person name="Sato H."/>
            <person name="Schaeffer S.W."/>
            <person name="Schatz M.C."/>
            <person name="Schlenke T."/>
            <person name="Schwartz R."/>
            <person name="Segarra C."/>
            <person name="Singh R.S."/>
            <person name="Sirot L."/>
            <person name="Sirota M."/>
            <person name="Sisneros N.B."/>
            <person name="Smith C.D."/>
            <person name="Smith T.F."/>
            <person name="Spieth J."/>
            <person name="Stage D.E."/>
            <person name="Stark A."/>
            <person name="Stephan W."/>
            <person name="Strausberg R.L."/>
            <person name="Strempel S."/>
            <person name="Sturgill D."/>
            <person name="Sutton G."/>
            <person name="Sutton G.G."/>
            <person name="Tao W."/>
            <person name="Teichmann S."/>
            <person name="Tobari Y.N."/>
            <person name="Tomimura Y."/>
            <person name="Tsolas J.M."/>
            <person name="Valente V.L."/>
            <person name="Venter E."/>
            <person name="Venter J.C."/>
            <person name="Vicario S."/>
            <person name="Vieira F.G."/>
            <person name="Vilella A.J."/>
            <person name="Villasante A."/>
            <person name="Walenz B."/>
            <person name="Wang J."/>
            <person name="Wasserman M."/>
            <person name="Watts T."/>
            <person name="Wilson D."/>
            <person name="Wilson R.K."/>
            <person name="Wing R.A."/>
            <person name="Wolfner M.F."/>
            <person name="Wong A."/>
            <person name="Wong G.K."/>
            <person name="Wu C.I."/>
            <person name="Wu G."/>
            <person name="Yamamoto D."/>
            <person name="Yang H.P."/>
            <person name="Yang S.P."/>
            <person name="Yorke J.A."/>
            <person name="Yoshida K."/>
            <person name="Zdobnov E."/>
            <person name="Zhang P."/>
            <person name="Zhang Y."/>
            <person name="Zimin A.V."/>
            <person name="Baldwin J."/>
            <person name="Abdouelleil A."/>
            <person name="Abdulkadir J."/>
            <person name="Abebe A."/>
            <person name="Abera B."/>
            <person name="Abreu J."/>
            <person name="Acer S.C."/>
            <person name="Aftuck L."/>
            <person name="Alexander A."/>
            <person name="An P."/>
            <person name="Anderson E."/>
            <person name="Anderson S."/>
            <person name="Arachi H."/>
            <person name="Azer M."/>
            <person name="Bachantsang P."/>
            <person name="Barry A."/>
            <person name="Bayul T."/>
            <person name="Berlin A."/>
            <person name="Bessette D."/>
            <person name="Bloom T."/>
            <person name="Blye J."/>
            <person name="Boguslavskiy L."/>
            <person name="Bonnet C."/>
            <person name="Boukhgalter B."/>
            <person name="Bourzgui I."/>
            <person name="Brown A."/>
            <person name="Cahill P."/>
            <person name="Channer S."/>
            <person name="Cheshatsang Y."/>
            <person name="Chuda L."/>
            <person name="Citroen M."/>
            <person name="Collymore A."/>
            <person name="Cooke P."/>
            <person name="Costello M."/>
            <person name="D'Aco K."/>
            <person name="Daza R."/>
            <person name="De Haan G."/>
            <person name="DeGray S."/>
            <person name="DeMaso C."/>
            <person name="Dhargay N."/>
            <person name="Dooley K."/>
            <person name="Dooley E."/>
            <person name="Doricent M."/>
            <person name="Dorje P."/>
            <person name="Dorjee K."/>
            <person name="Dupes A."/>
            <person name="Elong R."/>
            <person name="Falk J."/>
            <person name="Farina A."/>
            <person name="Faro S."/>
            <person name="Ferguson D."/>
            <person name="Fisher S."/>
            <person name="Foley C.D."/>
            <person name="Franke A."/>
            <person name="Friedrich D."/>
            <person name="Gadbois L."/>
            <person name="Gearin G."/>
            <person name="Gearin C.R."/>
            <person name="Giannoukos G."/>
            <person name="Goode T."/>
            <person name="Graham J."/>
            <person name="Grandbois E."/>
            <person name="Grewal S."/>
            <person name="Gyaltsen K."/>
            <person name="Hafez N."/>
            <person name="Hagos B."/>
            <person name="Hall J."/>
            <person name="Henson C."/>
            <person name="Hollinger A."/>
            <person name="Honan T."/>
            <person name="Huard M.D."/>
            <person name="Hughes L."/>
            <person name="Hurhula B."/>
            <person name="Husby M.E."/>
            <person name="Kamat A."/>
            <person name="Kanga B."/>
            <person name="Kashin S."/>
            <person name="Khazanovich D."/>
            <person name="Kisner P."/>
            <person name="Lance K."/>
            <person name="Lara M."/>
            <person name="Lee W."/>
            <person name="Lennon N."/>
            <person name="Letendre F."/>
            <person name="LeVine R."/>
            <person name="Lipovsky A."/>
            <person name="Liu X."/>
            <person name="Liu J."/>
            <person name="Liu S."/>
            <person name="Lokyitsang T."/>
            <person name="Lokyitsang Y."/>
            <person name="Lubonja R."/>
            <person name="Lui A."/>
            <person name="MacDonald P."/>
            <person name="Magnisalis V."/>
            <person name="Maru K."/>
            <person name="Matthews C."/>
            <person name="McCusker W."/>
            <person name="McDonough S."/>
            <person name="Mehta T."/>
            <person name="Meldrim J."/>
            <person name="Meneus L."/>
            <person name="Mihai O."/>
            <person name="Mihalev A."/>
            <person name="Mihova T."/>
            <person name="Mittelman R."/>
            <person name="Mlenga V."/>
            <person name="Montmayeur A."/>
            <person name="Mulrain L."/>
            <person name="Navidi A."/>
            <person name="Naylor J."/>
            <person name="Negash T."/>
            <person name="Nguyen T."/>
            <person name="Nguyen N."/>
            <person name="Nicol R."/>
            <person name="Norbu C."/>
            <person name="Norbu N."/>
            <person name="Novod N."/>
            <person name="O'Neill B."/>
            <person name="Osman S."/>
            <person name="Markiewicz E."/>
            <person name="Oyono O.L."/>
            <person name="Patti C."/>
            <person name="Phunkhang P."/>
            <person name="Pierre F."/>
            <person name="Priest M."/>
            <person name="Raghuraman S."/>
            <person name="Rege F."/>
            <person name="Reyes R."/>
            <person name="Rise C."/>
            <person name="Rogov P."/>
            <person name="Ross K."/>
            <person name="Ryan E."/>
            <person name="Settipalli S."/>
            <person name="Shea T."/>
            <person name="Sherpa N."/>
            <person name="Shi L."/>
            <person name="Shih D."/>
            <person name="Sparrow T."/>
            <person name="Spaulding J."/>
            <person name="Stalker J."/>
            <person name="Stange-Thomann N."/>
            <person name="Stavropoulos S."/>
            <person name="Stone C."/>
            <person name="Strader C."/>
            <person name="Tesfaye S."/>
            <person name="Thomson T."/>
            <person name="Thoulutsang Y."/>
            <person name="Thoulutsang D."/>
            <person name="Topham K."/>
            <person name="Topping I."/>
            <person name="Tsamla T."/>
            <person name="Vassiliev H."/>
            <person name="Vo A."/>
            <person name="Wangchuk T."/>
            <person name="Wangdi T."/>
            <person name="Weiand M."/>
            <person name="Wilkinson J."/>
            <person name="Wilson A."/>
            <person name="Yadav S."/>
            <person name="Young G."/>
            <person name="Yu Q."/>
            <person name="Zembek L."/>
            <person name="Zhong D."/>
            <person name="Zimmer A."/>
            <person name="Zwirko Z."/>
            <person name="Jaffe D.B."/>
            <person name="Alvarez P."/>
            <person name="Brockman W."/>
            <person name="Butler J."/>
            <person name="Chin C."/>
            <person name="Gnerre S."/>
            <person name="Grabherr M."/>
            <person name="Kleber M."/>
            <person name="Mauceli E."/>
            <person name="MacCallum I."/>
        </authorList>
    </citation>
    <scope>NUCLEOTIDE SEQUENCE [LARGE SCALE GENOMIC DNA]</scope>
    <source>
        <strain evidence="2">Tucson 15287-2541.00</strain>
    </source>
</reference>
<dbReference type="OMA" id="HFEYQRQ"/>
<dbReference type="EMBL" id="CH916371">
    <property type="protein sequence ID" value="EDV92314.1"/>
    <property type="molecule type" value="Genomic_DNA"/>
</dbReference>
<evidence type="ECO:0000313" key="1">
    <source>
        <dbReference type="EMBL" id="EDV92314.1"/>
    </source>
</evidence>
<accession>B4JNM1</accession>
<dbReference type="AlphaFoldDB" id="B4JNM1"/>
<dbReference type="Proteomes" id="UP000001070">
    <property type="component" value="Unassembled WGS sequence"/>
</dbReference>